<evidence type="ECO:0000313" key="1">
    <source>
        <dbReference type="EMBL" id="MQP82709.1"/>
    </source>
</evidence>
<proteinExistence type="predicted"/>
<protein>
    <submittedName>
        <fullName evidence="1">Uncharacterized protein</fullName>
    </submittedName>
</protein>
<dbReference type="RefSeq" id="WP_150533777.1">
    <property type="nucleotide sequence ID" value="NZ_WIJG01000015.1"/>
</dbReference>
<dbReference type="Proteomes" id="UP000436302">
    <property type="component" value="Unassembled WGS sequence"/>
</dbReference>
<organism evidence="1 2">
    <name type="scientific">Streptococcus mitis</name>
    <dbReference type="NCBI Taxonomy" id="28037"/>
    <lineage>
        <taxon>Bacteria</taxon>
        <taxon>Bacillati</taxon>
        <taxon>Bacillota</taxon>
        <taxon>Bacilli</taxon>
        <taxon>Lactobacillales</taxon>
        <taxon>Streptococcaceae</taxon>
        <taxon>Streptococcus</taxon>
        <taxon>Streptococcus mitis group</taxon>
    </lineage>
</organism>
<name>A0A6I1UGN8_STRMT</name>
<comment type="caution">
    <text evidence="1">The sequence shown here is derived from an EMBL/GenBank/DDBJ whole genome shotgun (WGS) entry which is preliminary data.</text>
</comment>
<gene>
    <name evidence="1" type="ORF">GEZ78_03740</name>
</gene>
<accession>A0A6I1UGN8</accession>
<sequence>MNLDKGVRRMAKNSMNLEVKVNVTNMEKFNELVKEFNKKAHELEELAHELNWFRFEADILSNDGN</sequence>
<reference evidence="1 2" key="1">
    <citation type="submission" date="2019-10" db="EMBL/GenBank/DDBJ databases">
        <title>Streptococcus mitis of the oral and urogenital tracts.</title>
        <authorList>
            <person name="Price T."/>
            <person name="Mores C.R."/>
            <person name="Putonti C."/>
            <person name="Wolfe A.J."/>
        </authorList>
    </citation>
    <scope>NUCLEOTIDE SEQUENCE [LARGE SCALE GENOMIC DNA]</scope>
    <source>
        <strain evidence="1 2">SM39</strain>
    </source>
</reference>
<evidence type="ECO:0000313" key="2">
    <source>
        <dbReference type="Proteomes" id="UP000436302"/>
    </source>
</evidence>
<dbReference type="AlphaFoldDB" id="A0A6I1UGN8"/>
<dbReference type="EMBL" id="WIJV01000014">
    <property type="protein sequence ID" value="MQP82709.1"/>
    <property type="molecule type" value="Genomic_DNA"/>
</dbReference>